<proteinExistence type="predicted"/>
<reference evidence="1 2" key="1">
    <citation type="submission" date="2020-09" db="EMBL/GenBank/DDBJ databases">
        <title>Investigation of environmental microbe.</title>
        <authorList>
            <person name="Ou Y."/>
            <person name="Kang Q."/>
        </authorList>
    </citation>
    <scope>NUCLEOTIDE SEQUENCE [LARGE SCALE GENOMIC DNA]</scope>
    <source>
        <strain evidence="1 2">KJZ-9</strain>
    </source>
</reference>
<organism evidence="1 2">
    <name type="scientific">Rothia amarae</name>
    <dbReference type="NCBI Taxonomy" id="169480"/>
    <lineage>
        <taxon>Bacteria</taxon>
        <taxon>Bacillati</taxon>
        <taxon>Actinomycetota</taxon>
        <taxon>Actinomycetes</taxon>
        <taxon>Micrococcales</taxon>
        <taxon>Micrococcaceae</taxon>
        <taxon>Rothia</taxon>
    </lineage>
</organism>
<dbReference type="EMBL" id="CP061538">
    <property type="protein sequence ID" value="QNV39816.1"/>
    <property type="molecule type" value="Genomic_DNA"/>
</dbReference>
<dbReference type="KEGG" id="rama:IDM48_10785"/>
<sequence>MPADQKIPHIVILFDQWEGFLNGIGDNCQSSVGQAVLGLLREGASAGIHLIIAGDRSLLSSRTNSLVEHKYLLRLADRTDYAMAGLSPRELPEKIGSGRAFESATSRETQFAVLDADLSSQAQVRALGVIGQKATQSQGGVDLVHVPAVFKDLPVKVSYPQVLSAAGGASALVPWRPVLGIGGQDVGPVSVDLMDIPTFIVGGSTRSGKSTALVALTRSCLDAGVPVVLMTPLRSPLRELAAHPSVVASYAGADITAEVVREVLAMENILLVVDDASAITDYPVTDEFKKIGAALNNNGLRVIAADGLDELDRVGALSWMNELVKRRHGALLDPASIFSGKPFGLALNQEILGQVRPVGRALVNVGDGQVTSVQVASGGEVF</sequence>
<name>A0A7H2BJH0_9MICC</name>
<protein>
    <recommendedName>
        <fullName evidence="3">FtsK domain-containing protein</fullName>
    </recommendedName>
</protein>
<dbReference type="Proteomes" id="UP000516421">
    <property type="component" value="Chromosome"/>
</dbReference>
<evidence type="ECO:0000313" key="1">
    <source>
        <dbReference type="EMBL" id="QNV39816.1"/>
    </source>
</evidence>
<evidence type="ECO:0000313" key="2">
    <source>
        <dbReference type="Proteomes" id="UP000516421"/>
    </source>
</evidence>
<dbReference type="RefSeq" id="WP_190617406.1">
    <property type="nucleotide sequence ID" value="NZ_CP061538.1"/>
</dbReference>
<dbReference type="Gene3D" id="3.40.50.300">
    <property type="entry name" value="P-loop containing nucleotide triphosphate hydrolases"/>
    <property type="match status" value="2"/>
</dbReference>
<dbReference type="SUPFAM" id="SSF52540">
    <property type="entry name" value="P-loop containing nucleoside triphosphate hydrolases"/>
    <property type="match status" value="1"/>
</dbReference>
<keyword evidence="2" id="KW-1185">Reference proteome</keyword>
<dbReference type="InterPro" id="IPR027417">
    <property type="entry name" value="P-loop_NTPase"/>
</dbReference>
<evidence type="ECO:0008006" key="3">
    <source>
        <dbReference type="Google" id="ProtNLM"/>
    </source>
</evidence>
<accession>A0A7H2BJH0</accession>
<dbReference type="AlphaFoldDB" id="A0A7H2BJH0"/>
<gene>
    <name evidence="1" type="ORF">IDM48_10785</name>
</gene>